<organism evidence="1 2">
    <name type="scientific">Plasmodium malariae</name>
    <dbReference type="NCBI Taxonomy" id="5858"/>
    <lineage>
        <taxon>Eukaryota</taxon>
        <taxon>Sar</taxon>
        <taxon>Alveolata</taxon>
        <taxon>Apicomplexa</taxon>
        <taxon>Aconoidasida</taxon>
        <taxon>Haemosporida</taxon>
        <taxon>Plasmodiidae</taxon>
        <taxon>Plasmodium</taxon>
        <taxon>Plasmodium (Plasmodium)</taxon>
    </lineage>
</organism>
<protein>
    <submittedName>
        <fullName evidence="1">Uncharacterized protein</fullName>
    </submittedName>
</protein>
<name>A0A1C3KAY3_PLAMA</name>
<dbReference type="VEuPathDB" id="PlasmoDB:PmUG01_06014500"/>
<reference evidence="1 2" key="1">
    <citation type="submission" date="2016-06" db="EMBL/GenBank/DDBJ databases">
        <authorList>
            <consortium name="Pathogen Informatics"/>
        </authorList>
    </citation>
    <scope>NUCLEOTIDE SEQUENCE [LARGE SCALE GENOMIC DNA]</scope>
    <source>
        <strain evidence="1">PmlGA01</strain>
    </source>
</reference>
<sequence length="71" mass="8059">MYIGLLSHEIDNNFNLKNDSKFGGDPLWLCGKEPTGLNLKCSICKNSLTFLFQISTSYDEYKFPSCVENDT</sequence>
<dbReference type="AlphaFoldDB" id="A0A1C3KAY3"/>
<gene>
    <name evidence="1" type="primary">PmlGA01_060008600</name>
    <name evidence="1" type="ORF">PMLGA01_060008600</name>
</gene>
<proteinExistence type="predicted"/>
<dbReference type="Proteomes" id="UP000219799">
    <property type="component" value="Chromosome 6"/>
</dbReference>
<accession>A0A1C3KAY3</accession>
<dbReference type="EMBL" id="LT594494">
    <property type="protein sequence ID" value="SBT70713.1"/>
    <property type="molecule type" value="Genomic_DNA"/>
</dbReference>
<evidence type="ECO:0000313" key="2">
    <source>
        <dbReference type="Proteomes" id="UP000219799"/>
    </source>
</evidence>
<evidence type="ECO:0000313" key="1">
    <source>
        <dbReference type="EMBL" id="SBT70713.1"/>
    </source>
</evidence>